<accession>A0A9N7NB05</accession>
<keyword evidence="4" id="KW-1185">Reference proteome</keyword>
<proteinExistence type="predicted"/>
<dbReference type="InterPro" id="IPR008700">
    <property type="entry name" value="TypeIII_avirulence_cleave"/>
</dbReference>
<protein>
    <submittedName>
        <fullName evidence="3">RPM1-interacting protein 4 (RIN4) family protein</fullName>
    </submittedName>
</protein>
<dbReference type="PANTHER" id="PTHR33882:SF11">
    <property type="entry name" value="RPM1-INTERACTING PROTEIN 4 (RIN4) FAMILY PROTEIN"/>
    <property type="match status" value="1"/>
</dbReference>
<name>A0A9N7NB05_STRHE</name>
<comment type="caution">
    <text evidence="3">The sequence shown here is derived from an EMBL/GenBank/DDBJ whole genome shotgun (WGS) entry which is preliminary data.</text>
</comment>
<evidence type="ECO:0000313" key="4">
    <source>
        <dbReference type="Proteomes" id="UP001153555"/>
    </source>
</evidence>
<dbReference type="OrthoDB" id="1885368at2759"/>
<feature type="domain" description="RIN4 pathogenic type III effector avirulence factor Avr cleavage site" evidence="2">
    <location>
        <begin position="150"/>
        <end position="180"/>
    </location>
</feature>
<dbReference type="Proteomes" id="UP001153555">
    <property type="component" value="Unassembled WGS sequence"/>
</dbReference>
<evidence type="ECO:0000313" key="3">
    <source>
        <dbReference type="EMBL" id="CAA0826206.1"/>
    </source>
</evidence>
<sequence length="230" mass="26391">MIEIVAGGEQVLKEPSPVEGAISRDHQHISGDCQHKSKPQDEAEGPIDLGMYDKYLPRDPSHLDAVKDMEGHAPQWYDSFVSSYVPHIPNSHQVPESTMRAAVMPKAMIGLSYDNLNKVRTKRDIRGASLDLQFFHPLFFSMEEYRGRKRMSSVPQFGAWDGKSETNYSVVFSQARANRRLARHSLGHERELLRQQYENSVNIHDLHKKEKKKKKKKKKMGSCLSCFIRI</sequence>
<dbReference type="AlphaFoldDB" id="A0A9N7NB05"/>
<dbReference type="EMBL" id="CACSLK010027388">
    <property type="protein sequence ID" value="CAA0826206.1"/>
    <property type="molecule type" value="Genomic_DNA"/>
</dbReference>
<organism evidence="3 4">
    <name type="scientific">Striga hermonthica</name>
    <name type="common">Purple witchweed</name>
    <name type="synonym">Buchnera hermonthica</name>
    <dbReference type="NCBI Taxonomy" id="68872"/>
    <lineage>
        <taxon>Eukaryota</taxon>
        <taxon>Viridiplantae</taxon>
        <taxon>Streptophyta</taxon>
        <taxon>Embryophyta</taxon>
        <taxon>Tracheophyta</taxon>
        <taxon>Spermatophyta</taxon>
        <taxon>Magnoliopsida</taxon>
        <taxon>eudicotyledons</taxon>
        <taxon>Gunneridae</taxon>
        <taxon>Pentapetalae</taxon>
        <taxon>asterids</taxon>
        <taxon>lamiids</taxon>
        <taxon>Lamiales</taxon>
        <taxon>Orobanchaceae</taxon>
        <taxon>Buchnereae</taxon>
        <taxon>Striga</taxon>
    </lineage>
</organism>
<gene>
    <name evidence="3" type="ORF">SHERM_22593</name>
</gene>
<evidence type="ECO:0000256" key="1">
    <source>
        <dbReference type="SAM" id="MobiDB-lite"/>
    </source>
</evidence>
<dbReference type="PANTHER" id="PTHR33882">
    <property type="entry name" value="PATHOGENIC TYPE III EFFECTOR AVIRULENCE FACTOR AVR AVRRPT-CLEAVAGE: CLEAVAGE SITE PROTEIN"/>
    <property type="match status" value="1"/>
</dbReference>
<feature type="region of interest" description="Disordered" evidence="1">
    <location>
        <begin position="27"/>
        <end position="47"/>
    </location>
</feature>
<evidence type="ECO:0000259" key="2">
    <source>
        <dbReference type="Pfam" id="PF05627"/>
    </source>
</evidence>
<reference evidence="3" key="1">
    <citation type="submission" date="2019-12" db="EMBL/GenBank/DDBJ databases">
        <authorList>
            <person name="Scholes J."/>
        </authorList>
    </citation>
    <scope>NUCLEOTIDE SEQUENCE</scope>
</reference>
<feature type="compositionally biased region" description="Basic and acidic residues" evidence="1">
    <location>
        <begin position="27"/>
        <end position="41"/>
    </location>
</feature>
<dbReference type="Pfam" id="PF05627">
    <property type="entry name" value="AvrRpt-cleavage"/>
    <property type="match status" value="1"/>
</dbReference>